<protein>
    <submittedName>
        <fullName evidence="1">Alpha/beta hydrolase</fullName>
    </submittedName>
</protein>
<dbReference type="Gene3D" id="3.40.50.1820">
    <property type="entry name" value="alpha/beta hydrolase"/>
    <property type="match status" value="1"/>
</dbReference>
<evidence type="ECO:0000313" key="2">
    <source>
        <dbReference type="Proteomes" id="UP001155182"/>
    </source>
</evidence>
<proteinExistence type="predicted"/>
<dbReference type="RefSeq" id="WP_252589101.1">
    <property type="nucleotide sequence ID" value="NZ_JAMWYS010000053.1"/>
</dbReference>
<sequence>MNVYFISGLGADKRVFSNLSFPAHFQIKHINWIEPLERESIADYAKRLSSQIDQNQPFNLVGLSFGGIILTELLKIINPQKAVLISSIKTHTELPLLLRFAGKLRLHKIIPTPMLKSANWFSFKLFGLQSLEERQLFKDILSDTSTNFMRWAIDKVLTWQHESPSKDIIHIHGTSDLILPYQSASADFTIKKGGHFMVFNKHEEITTILTEILTNNS</sequence>
<dbReference type="GO" id="GO:0016787">
    <property type="term" value="F:hydrolase activity"/>
    <property type="evidence" value="ECO:0007669"/>
    <property type="project" value="UniProtKB-KW"/>
</dbReference>
<comment type="caution">
    <text evidence="1">The sequence shown here is derived from an EMBL/GenBank/DDBJ whole genome shotgun (WGS) entry which is preliminary data.</text>
</comment>
<gene>
    <name evidence="1" type="ORF">NF867_14835</name>
</gene>
<reference evidence="1" key="1">
    <citation type="submission" date="2022-06" db="EMBL/GenBank/DDBJ databases">
        <title>Solitalea sp. MAHUQ-68 isolated from rhizospheric soil.</title>
        <authorList>
            <person name="Huq M.A."/>
        </authorList>
    </citation>
    <scope>NUCLEOTIDE SEQUENCE</scope>
    <source>
        <strain evidence="1">MAHUQ-68</strain>
    </source>
</reference>
<dbReference type="InterPro" id="IPR029058">
    <property type="entry name" value="AB_hydrolase_fold"/>
</dbReference>
<dbReference type="Proteomes" id="UP001155182">
    <property type="component" value="Unassembled WGS sequence"/>
</dbReference>
<accession>A0A9X2F3L8</accession>
<dbReference type="AlphaFoldDB" id="A0A9X2F3L8"/>
<name>A0A9X2F3L8_9SPHI</name>
<keyword evidence="1" id="KW-0378">Hydrolase</keyword>
<keyword evidence="2" id="KW-1185">Reference proteome</keyword>
<dbReference type="SUPFAM" id="SSF53474">
    <property type="entry name" value="alpha/beta-Hydrolases"/>
    <property type="match status" value="1"/>
</dbReference>
<evidence type="ECO:0000313" key="1">
    <source>
        <dbReference type="EMBL" id="MCO4294137.1"/>
    </source>
</evidence>
<organism evidence="1 2">
    <name type="scientific">Solitalea agri</name>
    <dbReference type="NCBI Taxonomy" id="2953739"/>
    <lineage>
        <taxon>Bacteria</taxon>
        <taxon>Pseudomonadati</taxon>
        <taxon>Bacteroidota</taxon>
        <taxon>Sphingobacteriia</taxon>
        <taxon>Sphingobacteriales</taxon>
        <taxon>Sphingobacteriaceae</taxon>
        <taxon>Solitalea</taxon>
    </lineage>
</organism>
<dbReference type="EMBL" id="JAMWYS010000053">
    <property type="protein sequence ID" value="MCO4294137.1"/>
    <property type="molecule type" value="Genomic_DNA"/>
</dbReference>